<dbReference type="InterPro" id="IPR029460">
    <property type="entry name" value="DNAPol_HHH"/>
</dbReference>
<keyword evidence="10 13" id="KW-0239">DNA-directed DNA polymerase</keyword>
<dbReference type="HAMAP" id="MF_01902">
    <property type="entry name" value="DNApol_error_prone"/>
    <property type="match status" value="1"/>
</dbReference>
<evidence type="ECO:0000256" key="4">
    <source>
        <dbReference type="ARBA" id="ARBA00017273"/>
    </source>
</evidence>
<dbReference type="Pfam" id="PF01336">
    <property type="entry name" value="tRNA_anti-codon"/>
    <property type="match status" value="1"/>
</dbReference>
<evidence type="ECO:0000256" key="2">
    <source>
        <dbReference type="ARBA" id="ARBA00007391"/>
    </source>
</evidence>
<dbReference type="SUPFAM" id="SSF89550">
    <property type="entry name" value="PHP domain-like"/>
    <property type="match status" value="1"/>
</dbReference>
<evidence type="ECO:0000256" key="13">
    <source>
        <dbReference type="HAMAP-Rule" id="MF_01902"/>
    </source>
</evidence>
<dbReference type="GO" id="GO:0005737">
    <property type="term" value="C:cytoplasm"/>
    <property type="evidence" value="ECO:0007669"/>
    <property type="project" value="UniProtKB-SubCell"/>
</dbReference>
<dbReference type="NCBIfam" id="NF004225">
    <property type="entry name" value="PRK05672.1"/>
    <property type="match status" value="1"/>
</dbReference>
<keyword evidence="16" id="KW-1185">Reference proteome</keyword>
<dbReference type="Gene3D" id="1.10.150.870">
    <property type="match status" value="1"/>
</dbReference>
<evidence type="ECO:0000256" key="12">
    <source>
        <dbReference type="ARBA" id="ARBA00049244"/>
    </source>
</evidence>
<dbReference type="SMART" id="SM00481">
    <property type="entry name" value="POLIIIAc"/>
    <property type="match status" value="1"/>
</dbReference>
<dbReference type="GO" id="GO:0008408">
    <property type="term" value="F:3'-5' exonuclease activity"/>
    <property type="evidence" value="ECO:0007669"/>
    <property type="project" value="InterPro"/>
</dbReference>
<comment type="subcellular location">
    <subcellularLocation>
        <location evidence="1 13">Cytoplasm</location>
    </subcellularLocation>
</comment>
<dbReference type="InterPro" id="IPR023073">
    <property type="entry name" value="DnaE2"/>
</dbReference>
<dbReference type="Proteomes" id="UP000184295">
    <property type="component" value="Unassembled WGS sequence"/>
</dbReference>
<dbReference type="Pfam" id="PF07733">
    <property type="entry name" value="DNA_pol3_alpha"/>
    <property type="match status" value="1"/>
</dbReference>
<dbReference type="GO" id="GO:0006281">
    <property type="term" value="P:DNA repair"/>
    <property type="evidence" value="ECO:0007669"/>
    <property type="project" value="UniProtKB-UniRule"/>
</dbReference>
<dbReference type="Pfam" id="PF17657">
    <property type="entry name" value="DNA_pol3_finger"/>
    <property type="match status" value="1"/>
</dbReference>
<protein>
    <recommendedName>
        <fullName evidence="4 13">Error-prone DNA polymerase</fullName>
        <ecNumber evidence="3 13">2.7.7.7</ecNumber>
    </recommendedName>
</protein>
<evidence type="ECO:0000256" key="9">
    <source>
        <dbReference type="ARBA" id="ARBA00022763"/>
    </source>
</evidence>
<dbReference type="PANTHER" id="PTHR32294:SF4">
    <property type="entry name" value="ERROR-PRONE DNA POLYMERASE"/>
    <property type="match status" value="1"/>
</dbReference>
<organism evidence="15 16">
    <name type="scientific">Ferrithrix thermotolerans DSM 19514</name>
    <dbReference type="NCBI Taxonomy" id="1121881"/>
    <lineage>
        <taxon>Bacteria</taxon>
        <taxon>Bacillati</taxon>
        <taxon>Actinomycetota</taxon>
        <taxon>Acidimicrobiia</taxon>
        <taxon>Acidimicrobiales</taxon>
        <taxon>Acidimicrobiaceae</taxon>
        <taxon>Ferrithrix</taxon>
    </lineage>
</organism>
<keyword evidence="8 13" id="KW-0235">DNA replication</keyword>
<evidence type="ECO:0000256" key="1">
    <source>
        <dbReference type="ARBA" id="ARBA00004496"/>
    </source>
</evidence>
<dbReference type="InterPro" id="IPR004013">
    <property type="entry name" value="PHP_dom"/>
</dbReference>
<dbReference type="PANTHER" id="PTHR32294">
    <property type="entry name" value="DNA POLYMERASE III SUBUNIT ALPHA"/>
    <property type="match status" value="1"/>
</dbReference>
<evidence type="ECO:0000313" key="15">
    <source>
        <dbReference type="EMBL" id="SHE85305.1"/>
    </source>
</evidence>
<keyword evidence="9 13" id="KW-0227">DNA damage</keyword>
<name>A0A1M4WVT1_9ACTN</name>
<keyword evidence="11 13" id="KW-0234">DNA repair</keyword>
<proteinExistence type="inferred from homology"/>
<dbReference type="NCBIfam" id="TIGR00594">
    <property type="entry name" value="polc"/>
    <property type="match status" value="1"/>
</dbReference>
<reference evidence="16" key="1">
    <citation type="submission" date="2016-11" db="EMBL/GenBank/DDBJ databases">
        <authorList>
            <person name="Varghese N."/>
            <person name="Submissions S."/>
        </authorList>
    </citation>
    <scope>NUCLEOTIDE SEQUENCE [LARGE SCALE GENOMIC DNA]</scope>
    <source>
        <strain evidence="16">DSM 19514</strain>
    </source>
</reference>
<evidence type="ECO:0000256" key="6">
    <source>
        <dbReference type="ARBA" id="ARBA00022679"/>
    </source>
</evidence>
<dbReference type="InterPro" id="IPR016195">
    <property type="entry name" value="Pol/histidinol_Pase-like"/>
</dbReference>
<dbReference type="Pfam" id="PF02811">
    <property type="entry name" value="PHP"/>
    <property type="match status" value="1"/>
</dbReference>
<keyword evidence="6 13" id="KW-0808">Transferase</keyword>
<evidence type="ECO:0000256" key="5">
    <source>
        <dbReference type="ARBA" id="ARBA00022490"/>
    </source>
</evidence>
<keyword evidence="7 13" id="KW-0548">Nucleotidyltransferase</keyword>
<dbReference type="InterPro" id="IPR011708">
    <property type="entry name" value="DNA_pol3_alpha_NTPase_dom"/>
</dbReference>
<dbReference type="InterPro" id="IPR040982">
    <property type="entry name" value="DNA_pol3_finger"/>
</dbReference>
<gene>
    <name evidence="13" type="primary">dnaE2</name>
    <name evidence="15" type="ORF">SAMN02745225_01800</name>
</gene>
<dbReference type="SUPFAM" id="SSF81585">
    <property type="entry name" value="PsbU/PolX domain-like"/>
    <property type="match status" value="1"/>
</dbReference>
<dbReference type="RefSeq" id="WP_072791538.1">
    <property type="nucleotide sequence ID" value="NZ_FQUL01000030.1"/>
</dbReference>
<dbReference type="GO" id="GO:0006260">
    <property type="term" value="P:DNA replication"/>
    <property type="evidence" value="ECO:0007669"/>
    <property type="project" value="UniProtKB-KW"/>
</dbReference>
<dbReference type="EMBL" id="FQUL01000030">
    <property type="protein sequence ID" value="SHE85305.1"/>
    <property type="molecule type" value="Genomic_DNA"/>
</dbReference>
<dbReference type="GO" id="GO:0003887">
    <property type="term" value="F:DNA-directed DNA polymerase activity"/>
    <property type="evidence" value="ECO:0007669"/>
    <property type="project" value="UniProtKB-UniRule"/>
</dbReference>
<keyword evidence="5 13" id="KW-0963">Cytoplasm</keyword>
<evidence type="ECO:0000256" key="11">
    <source>
        <dbReference type="ARBA" id="ARBA00023204"/>
    </source>
</evidence>
<comment type="catalytic activity">
    <reaction evidence="12 13">
        <text>DNA(n) + a 2'-deoxyribonucleoside 5'-triphosphate = DNA(n+1) + diphosphate</text>
        <dbReference type="Rhea" id="RHEA:22508"/>
        <dbReference type="Rhea" id="RHEA-COMP:17339"/>
        <dbReference type="Rhea" id="RHEA-COMP:17340"/>
        <dbReference type="ChEBI" id="CHEBI:33019"/>
        <dbReference type="ChEBI" id="CHEBI:61560"/>
        <dbReference type="ChEBI" id="CHEBI:173112"/>
        <dbReference type="EC" id="2.7.7.7"/>
    </reaction>
</comment>
<dbReference type="InterPro" id="IPR004805">
    <property type="entry name" value="DnaE2/DnaE/PolC"/>
</dbReference>
<evidence type="ECO:0000256" key="7">
    <source>
        <dbReference type="ARBA" id="ARBA00022695"/>
    </source>
</evidence>
<dbReference type="Pfam" id="PF14579">
    <property type="entry name" value="HHH_6"/>
    <property type="match status" value="1"/>
</dbReference>
<evidence type="ECO:0000313" key="16">
    <source>
        <dbReference type="Proteomes" id="UP000184295"/>
    </source>
</evidence>
<dbReference type="Gene3D" id="3.20.20.140">
    <property type="entry name" value="Metal-dependent hydrolases"/>
    <property type="match status" value="1"/>
</dbReference>
<evidence type="ECO:0000256" key="3">
    <source>
        <dbReference type="ARBA" id="ARBA00012417"/>
    </source>
</evidence>
<accession>A0A1M4WVT1</accession>
<dbReference type="InterPro" id="IPR004365">
    <property type="entry name" value="NA-bd_OB_tRNA"/>
</dbReference>
<feature type="domain" description="Polymerase/histidinol phosphatase N-terminal" evidence="14">
    <location>
        <begin position="10"/>
        <end position="77"/>
    </location>
</feature>
<dbReference type="AlphaFoldDB" id="A0A1M4WVT1"/>
<sequence length="1053" mass="117001">MTFCEEDGYAELHIHSNFSFLDGVSDPHELVEEGERLGLFAMALTDHNGLYGVVKFSRAARGSTVVPVYGAEVAISTSQPRSLNNDPEGSHLVILAKSPAGYSDLSSVLTEGHMRSGKKGVFDLTLSDLARFYSKEWIVLTGCRKGPLSKALIEKGPSAVSRELSKLIEVFGKDNLAVECWDHGDPIDYHRNKVFVEQAVRFGVRAVATGNVHYATPKAAKAAQVASAVRASKTLTEIEGWLPAAPMAYLRSASEQRRRFKKFPTLVDNTLDIARECAFDLRLVSPDLPKFSKVKEVSEDEYLAQLVEQLAPLRYGNRSDERVKGAYQQIDYELKVIKDLGFAGYFLVVWDVVQYCRSADIFCQGRGSAANSAVCYALGITNVDPVSLRLLFERFLSSERDGPPDIDVDIESGKREQVIQYIYSKYTREMAAQVANVITYRSRSVIRDVGRAFGYEEEVIDSWSKSLDRRGSLSRQLEEVDIEGSPIVSVPKDVSEIALELEHNPRHLGVHPGGMVICDRPIRYVCPTEWARKENRSVLQWDKEDCAEIGLVKFDLLGLGMLSALHETIDLIERFYGVVVDLALLPQEEEVYEMLSKADTVGVFQVESRAQMATLPRLKPREFYDLVVEVALIRPGPIQGGSVHPYIRRRNGLEEVTYLHPLLKNSLSKTLGVPLFQEQLMQMAIDVADFSPQEADLLRQAMGSKRSSEKMERLKKRFYEGMKGNGITGEVADQIFSKMAAFASFGFPESHSASFAYLVYASAWLKLHYPAAFCAGLLRSQPMGFWSPNTLVADARRHGVKALPPMVGLSEDRCSLEPLSGSCELALRLGLDQVHGVGGEVAKKIADNGPYRSVTDLARRCLLNEGQISALAKAGALEFIDHGRSRRQSLWGAKEVSLEAKDGRLFAEMEPPPELPQLSLFDRYVMDISSVGVVVDGHPMDLIRSLLGDEVVTSKDLLEIESGSKVIVAGVVTHRQRPGTAKGVTFLSLEDEFGLMNIICSVGVWKRYRSVARFRDDLVITGKLERQETVVNIVAHKIEPLAISSNIRPRNFH</sequence>
<dbReference type="STRING" id="1121881.SAMN02745225_01800"/>
<dbReference type="EC" id="2.7.7.7" evidence="3 13"/>
<dbReference type="OrthoDB" id="9803237at2"/>
<evidence type="ECO:0000256" key="10">
    <source>
        <dbReference type="ARBA" id="ARBA00022932"/>
    </source>
</evidence>
<dbReference type="GO" id="GO:0003676">
    <property type="term" value="F:nucleic acid binding"/>
    <property type="evidence" value="ECO:0007669"/>
    <property type="project" value="InterPro"/>
</dbReference>
<comment type="similarity">
    <text evidence="2 13">Belongs to the DNA polymerase type-C family. DnaE2 subfamily.</text>
</comment>
<dbReference type="InterPro" id="IPR003141">
    <property type="entry name" value="Pol/His_phosphatase_N"/>
</dbReference>
<evidence type="ECO:0000259" key="14">
    <source>
        <dbReference type="SMART" id="SM00481"/>
    </source>
</evidence>
<dbReference type="CDD" id="cd04485">
    <property type="entry name" value="DnaE_OBF"/>
    <property type="match status" value="1"/>
</dbReference>
<comment type="function">
    <text evidence="13">DNA polymerase involved in damage-induced mutagenesis and translesion synthesis (TLS). It is not the major replicative DNA polymerase.</text>
</comment>
<evidence type="ECO:0000256" key="8">
    <source>
        <dbReference type="ARBA" id="ARBA00022705"/>
    </source>
</evidence>